<dbReference type="InterPro" id="IPR000415">
    <property type="entry name" value="Nitroreductase-like"/>
</dbReference>
<evidence type="ECO:0000256" key="2">
    <source>
        <dbReference type="ARBA" id="ARBA00023002"/>
    </source>
</evidence>
<dbReference type="InterPro" id="IPR029479">
    <property type="entry name" value="Nitroreductase"/>
</dbReference>
<dbReference type="AlphaFoldDB" id="A0A1Y6G914"/>
<feature type="region of interest" description="Disordered" evidence="3">
    <location>
        <begin position="168"/>
        <end position="200"/>
    </location>
</feature>
<dbReference type="EMBL" id="FXWK01000002">
    <property type="protein sequence ID" value="SMQ85853.1"/>
    <property type="molecule type" value="Genomic_DNA"/>
</dbReference>
<evidence type="ECO:0000313" key="5">
    <source>
        <dbReference type="EMBL" id="SMQ85853.1"/>
    </source>
</evidence>
<dbReference type="SUPFAM" id="SSF55469">
    <property type="entry name" value="FMN-dependent nitroreductase-like"/>
    <property type="match status" value="1"/>
</dbReference>
<keyword evidence="6" id="KW-1185">Reference proteome</keyword>
<dbReference type="PANTHER" id="PTHR43673">
    <property type="entry name" value="NAD(P)H NITROREDUCTASE YDGI-RELATED"/>
    <property type="match status" value="1"/>
</dbReference>
<gene>
    <name evidence="5" type="ORF">SAMN06295905_3146</name>
</gene>
<feature type="compositionally biased region" description="Basic and acidic residues" evidence="3">
    <location>
        <begin position="172"/>
        <end position="181"/>
    </location>
</feature>
<comment type="similarity">
    <text evidence="1">Belongs to the nitroreductase family.</text>
</comment>
<dbReference type="RefSeq" id="WP_086471485.1">
    <property type="nucleotide sequence ID" value="NZ_FXWK01000002.1"/>
</dbReference>
<proteinExistence type="inferred from homology"/>
<dbReference type="CDD" id="cd02138">
    <property type="entry name" value="TdsD-like"/>
    <property type="match status" value="1"/>
</dbReference>
<evidence type="ECO:0000313" key="6">
    <source>
        <dbReference type="Proteomes" id="UP000194474"/>
    </source>
</evidence>
<evidence type="ECO:0000259" key="4">
    <source>
        <dbReference type="Pfam" id="PF00881"/>
    </source>
</evidence>
<protein>
    <submittedName>
        <fullName evidence="5">Nitroreductase</fullName>
    </submittedName>
</protein>
<name>A0A1Y6G914_9HYPH</name>
<dbReference type="PANTHER" id="PTHR43673:SF10">
    <property type="entry name" value="NADH DEHYDROGENASE_NAD(P)H NITROREDUCTASE XCC3605-RELATED"/>
    <property type="match status" value="1"/>
</dbReference>
<evidence type="ECO:0000256" key="1">
    <source>
        <dbReference type="ARBA" id="ARBA00007118"/>
    </source>
</evidence>
<keyword evidence="2" id="KW-0560">Oxidoreductase</keyword>
<dbReference type="Gene3D" id="3.40.109.10">
    <property type="entry name" value="NADH Oxidase"/>
    <property type="match status" value="1"/>
</dbReference>
<dbReference type="Pfam" id="PF00881">
    <property type="entry name" value="Nitroreductase"/>
    <property type="match status" value="2"/>
</dbReference>
<evidence type="ECO:0000256" key="3">
    <source>
        <dbReference type="SAM" id="MobiDB-lite"/>
    </source>
</evidence>
<dbReference type="Proteomes" id="UP000194474">
    <property type="component" value="Unassembled WGS sequence"/>
</dbReference>
<accession>A0A1Y6G914</accession>
<feature type="domain" description="Nitroreductase" evidence="4">
    <location>
        <begin position="17"/>
        <end position="61"/>
    </location>
</feature>
<feature type="domain" description="Nitroreductase" evidence="4">
    <location>
        <begin position="77"/>
        <end position="163"/>
    </location>
</feature>
<organism evidence="5 6">
    <name type="scientific">Devosia lucknowensis</name>
    <dbReference type="NCBI Taxonomy" id="1096929"/>
    <lineage>
        <taxon>Bacteria</taxon>
        <taxon>Pseudomonadati</taxon>
        <taxon>Pseudomonadota</taxon>
        <taxon>Alphaproteobacteria</taxon>
        <taxon>Hyphomicrobiales</taxon>
        <taxon>Devosiaceae</taxon>
        <taxon>Devosia</taxon>
    </lineage>
</organism>
<sequence>MTIHPARSTDLAIDPDILGRWSSRSFTGEALPISDLMIMIEAARWAPSAFNAQPWHFIHARRGSPSWDGLVALINPFNRSWAQHAAALIFVASKTTRTTSTGTVLASRSHSFDAGAAWALLAMQATKMGWAVHPMQGFDQEQAPQVLGLPDGWKLEIAIAVGRRGDGTGLSEDLKAREKPSQRKPITDISSEGRFPPALI</sequence>
<reference evidence="6" key="1">
    <citation type="submission" date="2017-04" db="EMBL/GenBank/DDBJ databases">
        <authorList>
            <person name="Varghese N."/>
            <person name="Submissions S."/>
        </authorList>
    </citation>
    <scope>NUCLEOTIDE SEQUENCE [LARGE SCALE GENOMIC DNA]</scope>
</reference>
<dbReference type="OrthoDB" id="9802510at2"/>
<dbReference type="GO" id="GO:0016491">
    <property type="term" value="F:oxidoreductase activity"/>
    <property type="evidence" value="ECO:0007669"/>
    <property type="project" value="UniProtKB-KW"/>
</dbReference>